<reference evidence="3" key="1">
    <citation type="submission" date="2016-07" db="EMBL/GenBank/DDBJ databases">
        <authorList>
            <person name="Florea S."/>
            <person name="Webb J.S."/>
            <person name="Jaromczyk J."/>
            <person name="Schardl C.L."/>
        </authorList>
    </citation>
    <scope>NUCLEOTIDE SEQUENCE [LARGE SCALE GENOMIC DNA]</scope>
    <source>
        <strain evidence="3">KCTC 42131</strain>
    </source>
</reference>
<name>A0A1E8CGB2_9GAMM</name>
<dbReference type="InterPro" id="IPR032608">
    <property type="entry name" value="DUF4892"/>
</dbReference>
<dbReference type="Gene3D" id="3.30.1330.60">
    <property type="entry name" value="OmpA-like domain"/>
    <property type="match status" value="1"/>
</dbReference>
<comment type="caution">
    <text evidence="2">The sequence shown here is derived from an EMBL/GenBank/DDBJ whole genome shotgun (WGS) entry which is preliminary data.</text>
</comment>
<protein>
    <submittedName>
        <fullName evidence="2">Uncharacterized protein</fullName>
    </submittedName>
</protein>
<dbReference type="Proteomes" id="UP000175669">
    <property type="component" value="Unassembled WGS sequence"/>
</dbReference>
<dbReference type="EMBL" id="MASR01000002">
    <property type="protein sequence ID" value="OFE11473.1"/>
    <property type="molecule type" value="Genomic_DNA"/>
</dbReference>
<proteinExistence type="predicted"/>
<dbReference type="Pfam" id="PF16234">
    <property type="entry name" value="DUF4892"/>
    <property type="match status" value="1"/>
</dbReference>
<organism evidence="2 3">
    <name type="scientific">Pseudohongiella acticola</name>
    <dbReference type="NCBI Taxonomy" id="1524254"/>
    <lineage>
        <taxon>Bacteria</taxon>
        <taxon>Pseudomonadati</taxon>
        <taxon>Pseudomonadota</taxon>
        <taxon>Gammaproteobacteria</taxon>
        <taxon>Pseudomonadales</taxon>
        <taxon>Pseudohongiellaceae</taxon>
        <taxon>Pseudohongiella</taxon>
    </lineage>
</organism>
<evidence type="ECO:0000313" key="2">
    <source>
        <dbReference type="EMBL" id="OFE11473.1"/>
    </source>
</evidence>
<evidence type="ECO:0000313" key="3">
    <source>
        <dbReference type="Proteomes" id="UP000175669"/>
    </source>
</evidence>
<dbReference type="SUPFAM" id="SSF103088">
    <property type="entry name" value="OmpA-like"/>
    <property type="match status" value="1"/>
</dbReference>
<keyword evidence="3" id="KW-1185">Reference proteome</keyword>
<dbReference type="AlphaFoldDB" id="A0A1E8CGB2"/>
<evidence type="ECO:0000256" key="1">
    <source>
        <dbReference type="SAM" id="SignalP"/>
    </source>
</evidence>
<feature type="chain" id="PRO_5009211957" evidence="1">
    <location>
        <begin position="26"/>
        <end position="317"/>
    </location>
</feature>
<keyword evidence="1" id="KW-0732">Signal</keyword>
<dbReference type="RefSeq" id="WP_070118723.1">
    <property type="nucleotide sequence ID" value="NZ_MASR01000002.1"/>
</dbReference>
<gene>
    <name evidence="2" type="ORF">PHACT_13055</name>
</gene>
<dbReference type="InterPro" id="IPR036737">
    <property type="entry name" value="OmpA-like_sf"/>
</dbReference>
<dbReference type="STRING" id="1524254.PHACT_13055"/>
<accession>A0A1E8CGB2</accession>
<sequence>MFDRRRPALLILLLFTALGSPRLVADVAGSSDYASFQRFPGATIVDYRQQTSAVYNLALGRMQRAAGTVAASRAERFQGHLRRITYEIPDGFPAAEVFAFYREQLLNQGQQALYTCQGRGCGSSNFWANDVFENRILYGPETNQYYLASTYQGVSDESEVAGYAALYVVTRGNRRMYAHLDFLELPAPLAAEQLAGLDTTPQALEQRLARERAVVITGLSFNDNDELDNADGINLIVDVLRRNALMKVYVVGHLQDSGSLTQLQTRSERRARAVIDRVVAAGIDADRMQAHGLGPLAPVCRPGPCGQRIELVLALDQ</sequence>
<feature type="signal peptide" evidence="1">
    <location>
        <begin position="1"/>
        <end position="25"/>
    </location>
</feature>